<evidence type="ECO:0000256" key="2">
    <source>
        <dbReference type="ARBA" id="ARBA00022552"/>
    </source>
</evidence>
<evidence type="ECO:0000256" key="3">
    <source>
        <dbReference type="ARBA" id="ARBA00022722"/>
    </source>
</evidence>
<keyword evidence="6" id="KW-0460">Magnesium</keyword>
<organism evidence="8 9">
    <name type="scientific">Peptostreptococcus stomatis DSM 17678</name>
    <dbReference type="NCBI Taxonomy" id="596315"/>
    <lineage>
        <taxon>Bacteria</taxon>
        <taxon>Bacillati</taxon>
        <taxon>Bacillota</taxon>
        <taxon>Clostridia</taxon>
        <taxon>Peptostreptococcales</taxon>
        <taxon>Peptostreptococcaceae</taxon>
        <taxon>Peptostreptococcus</taxon>
    </lineage>
</organism>
<dbReference type="Pfam" id="PF00636">
    <property type="entry name" value="Ribonuclease_3"/>
    <property type="match status" value="1"/>
</dbReference>
<keyword evidence="6" id="KW-0963">Cytoplasm</keyword>
<dbReference type="OrthoDB" id="46571at2"/>
<dbReference type="InterPro" id="IPR008226">
    <property type="entry name" value="Mini3_fam"/>
</dbReference>
<dbReference type="RefSeq" id="WP_007788452.1">
    <property type="nucleotide sequence ID" value="NZ_ADGQ01000018.1"/>
</dbReference>
<reference evidence="8 9" key="1">
    <citation type="submission" date="2010-08" db="EMBL/GenBank/DDBJ databases">
        <authorList>
            <person name="Harkins D.M."/>
            <person name="Madupu R."/>
            <person name="Durkin A.S."/>
            <person name="Torralba M."/>
            <person name="Methe B."/>
            <person name="Sutton G.G."/>
            <person name="Nelson K.E."/>
        </authorList>
    </citation>
    <scope>NUCLEOTIDE SEQUENCE [LARGE SCALE GENOMIC DNA]</scope>
    <source>
        <strain evidence="8 9">DSM 17678</strain>
    </source>
</reference>
<dbReference type="EC" id="3.1.26.-" evidence="6"/>
<dbReference type="eggNOG" id="COG1939">
    <property type="taxonomic scope" value="Bacteria"/>
</dbReference>
<evidence type="ECO:0000256" key="1">
    <source>
        <dbReference type="ARBA" id="ARBA00022517"/>
    </source>
</evidence>
<evidence type="ECO:0000313" key="8">
    <source>
        <dbReference type="EMBL" id="EFM65224.1"/>
    </source>
</evidence>
<dbReference type="STRING" id="596315.HMPREF0634_0930"/>
<dbReference type="AlphaFoldDB" id="E0E1K5"/>
<dbReference type="GeneID" id="84800074"/>
<keyword evidence="6" id="KW-0694">RNA-binding</keyword>
<keyword evidence="6" id="KW-0699">rRNA-binding</keyword>
<comment type="cofactor">
    <cofactor evidence="6">
        <name>Mg(2+)</name>
        <dbReference type="ChEBI" id="CHEBI:18420"/>
    </cofactor>
</comment>
<keyword evidence="2 6" id="KW-0698">rRNA processing</keyword>
<dbReference type="EMBL" id="ADGQ01000018">
    <property type="protein sequence ID" value="EFM65224.1"/>
    <property type="molecule type" value="Genomic_DNA"/>
</dbReference>
<dbReference type="PIRSF" id="PIRSF005520">
    <property type="entry name" value="UCP005520"/>
    <property type="match status" value="1"/>
</dbReference>
<accession>E0E1K5</accession>
<comment type="subunit">
    <text evidence="6">Homodimer.</text>
</comment>
<dbReference type="GO" id="GO:0004525">
    <property type="term" value="F:ribonuclease III activity"/>
    <property type="evidence" value="ECO:0007669"/>
    <property type="project" value="InterPro"/>
</dbReference>
<keyword evidence="9" id="KW-1185">Reference proteome</keyword>
<protein>
    <recommendedName>
        <fullName evidence="6">Mini-ribonuclease 3</fullName>
        <shortName evidence="6">Mini-3</shortName>
        <shortName evidence="6">Mini-RNase 3</shortName>
        <ecNumber evidence="6">3.1.26.-</ecNumber>
    </recommendedName>
    <alternativeName>
        <fullName evidence="6">Mini-RNase III</fullName>
        <shortName evidence="6">Mini-III</shortName>
    </alternativeName>
</protein>
<comment type="similarity">
    <text evidence="6">Belongs to the MrnC RNase family.</text>
</comment>
<dbReference type="Proteomes" id="UP000003244">
    <property type="component" value="Unassembled WGS sequence"/>
</dbReference>
<keyword evidence="1 6" id="KW-0690">Ribosome biogenesis</keyword>
<comment type="subcellular location">
    <subcellularLocation>
        <location evidence="6">Cytoplasm</location>
    </subcellularLocation>
</comment>
<dbReference type="PANTHER" id="PTHR34276">
    <property type="entry name" value="MINI-RIBONUCLEASE 3"/>
    <property type="match status" value="1"/>
</dbReference>
<dbReference type="GO" id="GO:0005737">
    <property type="term" value="C:cytoplasm"/>
    <property type="evidence" value="ECO:0007669"/>
    <property type="project" value="UniProtKB-SubCell"/>
</dbReference>
<feature type="active site" evidence="6">
    <location>
        <position position="29"/>
    </location>
</feature>
<evidence type="ECO:0000259" key="7">
    <source>
        <dbReference type="Pfam" id="PF00636"/>
    </source>
</evidence>
<keyword evidence="3 6" id="KW-0540">Nuclease</keyword>
<proteinExistence type="inferred from homology"/>
<sequence>MEENIDLRPKLSQDELVRISPLTLAYLGDTVYESYIREYLIKKNVFLKINNLHKMAIIYVRAKSQAKAIKGIEGILKEDELSVFKRARNHKKNTSAKNASMIDYKHSTGFEAVVGYLYLKGDRDRLDHIISLSIGIIESDLDKSHKNNEK</sequence>
<dbReference type="SUPFAM" id="SSF69065">
    <property type="entry name" value="RNase III domain-like"/>
    <property type="match status" value="1"/>
</dbReference>
<keyword evidence="4 6" id="KW-0255">Endonuclease</keyword>
<evidence type="ECO:0000256" key="6">
    <source>
        <dbReference type="HAMAP-Rule" id="MF_01468"/>
    </source>
</evidence>
<dbReference type="Gene3D" id="1.10.1520.10">
    <property type="entry name" value="Ribonuclease III domain"/>
    <property type="match status" value="1"/>
</dbReference>
<dbReference type="GO" id="GO:0006364">
    <property type="term" value="P:rRNA processing"/>
    <property type="evidence" value="ECO:0007669"/>
    <property type="project" value="UniProtKB-UniRule"/>
</dbReference>
<gene>
    <name evidence="6" type="primary">mrnC</name>
    <name evidence="8" type="ORF">HMPREF0634_0930</name>
</gene>
<evidence type="ECO:0000256" key="5">
    <source>
        <dbReference type="ARBA" id="ARBA00022801"/>
    </source>
</evidence>
<dbReference type="InterPro" id="IPR036389">
    <property type="entry name" value="RNase_III_sf"/>
</dbReference>
<dbReference type="HAMAP" id="MF_01468">
    <property type="entry name" value="RNase_Mini_III"/>
    <property type="match status" value="1"/>
</dbReference>
<feature type="domain" description="RNase III" evidence="7">
    <location>
        <begin position="23"/>
        <end position="121"/>
    </location>
</feature>
<dbReference type="PANTHER" id="PTHR34276:SF1">
    <property type="entry name" value="MINI-RIBONUCLEASE 3"/>
    <property type="match status" value="1"/>
</dbReference>
<comment type="caution">
    <text evidence="8">The sequence shown here is derived from an EMBL/GenBank/DDBJ whole genome shotgun (WGS) entry which is preliminary data.</text>
</comment>
<evidence type="ECO:0000256" key="4">
    <source>
        <dbReference type="ARBA" id="ARBA00022759"/>
    </source>
</evidence>
<name>E0E1K5_9FIRM</name>
<keyword evidence="5 6" id="KW-0378">Hydrolase</keyword>
<dbReference type="GO" id="GO:0019843">
    <property type="term" value="F:rRNA binding"/>
    <property type="evidence" value="ECO:0007669"/>
    <property type="project" value="UniProtKB-UniRule"/>
</dbReference>
<dbReference type="InterPro" id="IPR000999">
    <property type="entry name" value="RNase_III_dom"/>
</dbReference>
<comment type="function">
    <text evidence="6">Involved in correct processing of both the 5' and 3' ends of 23S rRNA precursor. Processes 30S rRNA precursor transcript even in absence of ribonuclease 3 (Rnc); Rnc processes 30S rRNA into smaller rRNA precursors.</text>
</comment>
<evidence type="ECO:0000313" key="9">
    <source>
        <dbReference type="Proteomes" id="UP000003244"/>
    </source>
</evidence>